<dbReference type="AlphaFoldDB" id="A0ABD3DCU8"/>
<evidence type="ECO:0000256" key="15">
    <source>
        <dbReference type="ARBA" id="ARBA00049169"/>
    </source>
</evidence>
<evidence type="ECO:0000256" key="6">
    <source>
        <dbReference type="ARBA" id="ARBA00022723"/>
    </source>
</evidence>
<dbReference type="GO" id="GO:0046872">
    <property type="term" value="F:metal ion binding"/>
    <property type="evidence" value="ECO:0007669"/>
    <property type="project" value="UniProtKB-KW"/>
</dbReference>
<dbReference type="InterPro" id="IPR006620">
    <property type="entry name" value="Pro_4_hyd_alph"/>
</dbReference>
<dbReference type="GO" id="GO:0005789">
    <property type="term" value="C:endoplasmic reticulum membrane"/>
    <property type="evidence" value="ECO:0007669"/>
    <property type="project" value="UniProtKB-SubCell"/>
</dbReference>
<comment type="catalytic activity">
    <reaction evidence="15">
        <text>L-prolyl-[collagen] + 2-oxoglutarate + O2 = trans-4-hydroxy-L-prolyl-[collagen] + succinate + CO2</text>
        <dbReference type="Rhea" id="RHEA:18945"/>
        <dbReference type="Rhea" id="RHEA-COMP:11676"/>
        <dbReference type="Rhea" id="RHEA-COMP:11680"/>
        <dbReference type="ChEBI" id="CHEBI:15379"/>
        <dbReference type="ChEBI" id="CHEBI:16526"/>
        <dbReference type="ChEBI" id="CHEBI:16810"/>
        <dbReference type="ChEBI" id="CHEBI:30031"/>
        <dbReference type="ChEBI" id="CHEBI:50342"/>
        <dbReference type="ChEBI" id="CHEBI:61965"/>
        <dbReference type="EC" id="1.14.11.2"/>
    </reaction>
</comment>
<evidence type="ECO:0000256" key="3">
    <source>
        <dbReference type="ARBA" id="ARBA00006511"/>
    </source>
</evidence>
<keyword evidence="13" id="KW-0472">Membrane</keyword>
<proteinExistence type="inferred from homology"/>
<evidence type="ECO:0000256" key="12">
    <source>
        <dbReference type="ARBA" id="ARBA00023004"/>
    </source>
</evidence>
<protein>
    <recommendedName>
        <fullName evidence="4">procollagen-proline 4-dioxygenase</fullName>
        <ecNumber evidence="4">1.14.11.2</ecNumber>
    </recommendedName>
</protein>
<dbReference type="PANTHER" id="PTHR10869:SF238">
    <property type="entry name" value="PROLYL 4-HYDROXYLASE 6-RELATED"/>
    <property type="match status" value="1"/>
</dbReference>
<evidence type="ECO:0000256" key="11">
    <source>
        <dbReference type="ARBA" id="ARBA00023002"/>
    </source>
</evidence>
<dbReference type="InterPro" id="IPR044862">
    <property type="entry name" value="Pro_4_hyd_alph_FE2OG_OXY"/>
</dbReference>
<dbReference type="EMBL" id="JAVIJP010000017">
    <property type="protein sequence ID" value="KAL3640145.1"/>
    <property type="molecule type" value="Genomic_DNA"/>
</dbReference>
<dbReference type="Pfam" id="PF13640">
    <property type="entry name" value="2OG-FeII_Oxy_3"/>
    <property type="match status" value="1"/>
</dbReference>
<evidence type="ECO:0000313" key="19">
    <source>
        <dbReference type="EMBL" id="KAL3640145.1"/>
    </source>
</evidence>
<comment type="subcellular location">
    <subcellularLocation>
        <location evidence="2">Endoplasmic reticulum membrane</location>
        <topology evidence="2">Single-pass type II membrane protein</topology>
    </subcellularLocation>
</comment>
<evidence type="ECO:0000259" key="17">
    <source>
        <dbReference type="PROSITE" id="PS51471"/>
    </source>
</evidence>
<keyword evidence="12" id="KW-0408">Iron</keyword>
<dbReference type="GO" id="GO:0004656">
    <property type="term" value="F:procollagen-proline 4-dioxygenase activity"/>
    <property type="evidence" value="ECO:0007669"/>
    <property type="project" value="UniProtKB-EC"/>
</dbReference>
<organism evidence="19 20">
    <name type="scientific">Castilleja foliolosa</name>
    <dbReference type="NCBI Taxonomy" id="1961234"/>
    <lineage>
        <taxon>Eukaryota</taxon>
        <taxon>Viridiplantae</taxon>
        <taxon>Streptophyta</taxon>
        <taxon>Embryophyta</taxon>
        <taxon>Tracheophyta</taxon>
        <taxon>Spermatophyta</taxon>
        <taxon>Magnoliopsida</taxon>
        <taxon>eudicotyledons</taxon>
        <taxon>Gunneridae</taxon>
        <taxon>Pentapetalae</taxon>
        <taxon>asterids</taxon>
        <taxon>lamiids</taxon>
        <taxon>Lamiales</taxon>
        <taxon>Orobanchaceae</taxon>
        <taxon>Pedicularideae</taxon>
        <taxon>Castillejinae</taxon>
        <taxon>Castilleja</taxon>
    </lineage>
</organism>
<evidence type="ECO:0000256" key="1">
    <source>
        <dbReference type="ARBA" id="ARBA00001961"/>
    </source>
</evidence>
<name>A0ABD3DCU8_9LAMI</name>
<dbReference type="InterPro" id="IPR003582">
    <property type="entry name" value="ShKT_dom"/>
</dbReference>
<dbReference type="FunFam" id="2.60.120.620:FF:000002">
    <property type="entry name" value="Prolyl 4-hydroxylase 4"/>
    <property type="match status" value="1"/>
</dbReference>
<sequence length="299" mass="33919">MDPRLFLLIFLCFRVQSIHGRESALKLRTDNSAALFDPTHVTQISWTPRAFLYTGFLSDEECVHLISLAKDRLQKSMVGDENGKSVESQERTSSGMFLQMAQDEVVSSVEAKIAAWTFLPQENGERMQILHYELGQEYVPHYDYFDDEVTLQLGGHRIATVLMYLSNVKKGGETVFPRSEEKYRQPKSNDWSDCAKQGYAVKPRKGDALLFFNLHLNATIDPSSLHGSCPVIDGEKWSATKWLHVRDFDESRTISGCFDLDLNCATWAEQGECDINPLYMVGSKQRLGHCRKSCKVCSS</sequence>
<keyword evidence="11 19" id="KW-0560">Oxidoreductase</keyword>
<gene>
    <name evidence="19" type="primary">P4H7_2</name>
    <name evidence="19" type="ORF">CASFOL_015113</name>
</gene>
<comment type="caution">
    <text evidence="19">The sequence shown here is derived from an EMBL/GenBank/DDBJ whole genome shotgun (WGS) entry which is preliminary data.</text>
</comment>
<keyword evidence="6" id="KW-0479">Metal-binding</keyword>
<keyword evidence="9" id="KW-0735">Signal-anchor</keyword>
<keyword evidence="14" id="KW-0325">Glycoprotein</keyword>
<keyword evidence="10" id="KW-1133">Transmembrane helix</keyword>
<dbReference type="PROSITE" id="PS51471">
    <property type="entry name" value="FE2OG_OXY"/>
    <property type="match status" value="1"/>
</dbReference>
<keyword evidence="16" id="KW-0732">Signal</keyword>
<dbReference type="EC" id="1.14.11.2" evidence="4"/>
<dbReference type="PANTHER" id="PTHR10869">
    <property type="entry name" value="PROLYL 4-HYDROXYLASE ALPHA SUBUNIT"/>
    <property type="match status" value="1"/>
</dbReference>
<evidence type="ECO:0000256" key="16">
    <source>
        <dbReference type="SAM" id="SignalP"/>
    </source>
</evidence>
<feature type="chain" id="PRO_5044800927" description="procollagen-proline 4-dioxygenase" evidence="16">
    <location>
        <begin position="21"/>
        <end position="299"/>
    </location>
</feature>
<evidence type="ECO:0000256" key="7">
    <source>
        <dbReference type="ARBA" id="ARBA00022824"/>
    </source>
</evidence>
<dbReference type="Pfam" id="PF01549">
    <property type="entry name" value="ShK"/>
    <property type="match status" value="1"/>
</dbReference>
<keyword evidence="8" id="KW-0223">Dioxygenase</keyword>
<dbReference type="InterPro" id="IPR045054">
    <property type="entry name" value="P4HA-like"/>
</dbReference>
<feature type="domain" description="ShKT" evidence="18">
    <location>
        <begin position="257"/>
        <end position="297"/>
    </location>
</feature>
<dbReference type="InterPro" id="IPR005123">
    <property type="entry name" value="Oxoglu/Fe-dep_dioxygenase_dom"/>
</dbReference>
<dbReference type="Proteomes" id="UP001632038">
    <property type="component" value="Unassembled WGS sequence"/>
</dbReference>
<keyword evidence="20" id="KW-1185">Reference proteome</keyword>
<accession>A0ABD3DCU8</accession>
<evidence type="ECO:0000256" key="5">
    <source>
        <dbReference type="ARBA" id="ARBA00022692"/>
    </source>
</evidence>
<evidence type="ECO:0000256" key="4">
    <source>
        <dbReference type="ARBA" id="ARBA00012269"/>
    </source>
</evidence>
<evidence type="ECO:0000256" key="8">
    <source>
        <dbReference type="ARBA" id="ARBA00022964"/>
    </source>
</evidence>
<keyword evidence="5" id="KW-0812">Transmembrane</keyword>
<comment type="similarity">
    <text evidence="3">Belongs to the P4HA family.</text>
</comment>
<comment type="cofactor">
    <cofactor evidence="1">
        <name>L-ascorbate</name>
        <dbReference type="ChEBI" id="CHEBI:38290"/>
    </cofactor>
</comment>
<evidence type="ECO:0000256" key="13">
    <source>
        <dbReference type="ARBA" id="ARBA00023136"/>
    </source>
</evidence>
<keyword evidence="7" id="KW-0256">Endoplasmic reticulum</keyword>
<dbReference type="Gene3D" id="2.60.120.620">
    <property type="entry name" value="q2cbj1_9rhob like domain"/>
    <property type="match status" value="1"/>
</dbReference>
<feature type="domain" description="Fe2OG dioxygenase" evidence="17">
    <location>
        <begin position="123"/>
        <end position="245"/>
    </location>
</feature>
<evidence type="ECO:0000256" key="10">
    <source>
        <dbReference type="ARBA" id="ARBA00022989"/>
    </source>
</evidence>
<evidence type="ECO:0000313" key="20">
    <source>
        <dbReference type="Proteomes" id="UP001632038"/>
    </source>
</evidence>
<evidence type="ECO:0000256" key="9">
    <source>
        <dbReference type="ARBA" id="ARBA00022968"/>
    </source>
</evidence>
<evidence type="ECO:0000256" key="14">
    <source>
        <dbReference type="ARBA" id="ARBA00023180"/>
    </source>
</evidence>
<dbReference type="SMART" id="SM00702">
    <property type="entry name" value="P4Hc"/>
    <property type="match status" value="1"/>
</dbReference>
<dbReference type="PROSITE" id="PS51670">
    <property type="entry name" value="SHKT"/>
    <property type="match status" value="1"/>
</dbReference>
<dbReference type="SMART" id="SM00254">
    <property type="entry name" value="ShKT"/>
    <property type="match status" value="1"/>
</dbReference>
<reference evidence="20" key="1">
    <citation type="journal article" date="2024" name="IScience">
        <title>Strigolactones Initiate the Formation of Haustorium-like Structures in Castilleja.</title>
        <authorList>
            <person name="Buerger M."/>
            <person name="Peterson D."/>
            <person name="Chory J."/>
        </authorList>
    </citation>
    <scope>NUCLEOTIDE SEQUENCE [LARGE SCALE GENOMIC DNA]</scope>
</reference>
<feature type="signal peptide" evidence="16">
    <location>
        <begin position="1"/>
        <end position="20"/>
    </location>
</feature>
<evidence type="ECO:0000256" key="2">
    <source>
        <dbReference type="ARBA" id="ARBA00004648"/>
    </source>
</evidence>
<evidence type="ECO:0000259" key="18">
    <source>
        <dbReference type="PROSITE" id="PS51670"/>
    </source>
</evidence>